<evidence type="ECO:0000256" key="1">
    <source>
        <dbReference type="SAM" id="MobiDB-lite"/>
    </source>
</evidence>
<reference evidence="3 4" key="1">
    <citation type="journal article" date="2018" name="Mol. Plant">
        <title>The genome of Artemisia annua provides insight into the evolution of Asteraceae family and artemisinin biosynthesis.</title>
        <authorList>
            <person name="Shen Q."/>
            <person name="Zhang L."/>
            <person name="Liao Z."/>
            <person name="Wang S."/>
            <person name="Yan T."/>
            <person name="Shi P."/>
            <person name="Liu M."/>
            <person name="Fu X."/>
            <person name="Pan Q."/>
            <person name="Wang Y."/>
            <person name="Lv Z."/>
            <person name="Lu X."/>
            <person name="Zhang F."/>
            <person name="Jiang W."/>
            <person name="Ma Y."/>
            <person name="Chen M."/>
            <person name="Hao X."/>
            <person name="Li L."/>
            <person name="Tang Y."/>
            <person name="Lv G."/>
            <person name="Zhou Y."/>
            <person name="Sun X."/>
            <person name="Brodelius P.E."/>
            <person name="Rose J.K.C."/>
            <person name="Tang K."/>
        </authorList>
    </citation>
    <scope>NUCLEOTIDE SEQUENCE [LARGE SCALE GENOMIC DNA]</scope>
    <source>
        <strain evidence="4">cv. Huhao1</strain>
        <tissue evidence="3">Leaf</tissue>
    </source>
</reference>
<protein>
    <recommendedName>
        <fullName evidence="5">Membrane protein of ER body-like protein</fullName>
    </recommendedName>
</protein>
<keyword evidence="2" id="KW-0812">Transmembrane</keyword>
<feature type="compositionally biased region" description="Basic and acidic residues" evidence="1">
    <location>
        <begin position="39"/>
        <end position="49"/>
    </location>
</feature>
<feature type="region of interest" description="Disordered" evidence="1">
    <location>
        <begin position="370"/>
        <end position="401"/>
    </location>
</feature>
<dbReference type="AlphaFoldDB" id="A0A2U1LYH0"/>
<organism evidence="3 4">
    <name type="scientific">Artemisia annua</name>
    <name type="common">Sweet wormwood</name>
    <dbReference type="NCBI Taxonomy" id="35608"/>
    <lineage>
        <taxon>Eukaryota</taxon>
        <taxon>Viridiplantae</taxon>
        <taxon>Streptophyta</taxon>
        <taxon>Embryophyta</taxon>
        <taxon>Tracheophyta</taxon>
        <taxon>Spermatophyta</taxon>
        <taxon>Magnoliopsida</taxon>
        <taxon>eudicotyledons</taxon>
        <taxon>Gunneridae</taxon>
        <taxon>Pentapetalae</taxon>
        <taxon>asterids</taxon>
        <taxon>campanulids</taxon>
        <taxon>Asterales</taxon>
        <taxon>Asteraceae</taxon>
        <taxon>Asteroideae</taxon>
        <taxon>Anthemideae</taxon>
        <taxon>Artemisiinae</taxon>
        <taxon>Artemisia</taxon>
    </lineage>
</organism>
<evidence type="ECO:0000256" key="2">
    <source>
        <dbReference type="SAM" id="Phobius"/>
    </source>
</evidence>
<dbReference type="InterPro" id="IPR052843">
    <property type="entry name" value="ER_body_metal_sequester"/>
</dbReference>
<dbReference type="PANTHER" id="PTHR38937">
    <property type="entry name" value="MEMBRANE PROTEIN OF ER BODY-LIKE PROTEIN"/>
    <property type="match status" value="1"/>
</dbReference>
<keyword evidence="2" id="KW-1133">Transmembrane helix</keyword>
<feature type="transmembrane region" description="Helical" evidence="2">
    <location>
        <begin position="470"/>
        <end position="492"/>
    </location>
</feature>
<gene>
    <name evidence="3" type="ORF">CTI12_AA439410</name>
</gene>
<feature type="transmembrane region" description="Helical" evidence="2">
    <location>
        <begin position="557"/>
        <end position="577"/>
    </location>
</feature>
<feature type="region of interest" description="Disordered" evidence="1">
    <location>
        <begin position="22"/>
        <end position="49"/>
    </location>
</feature>
<dbReference type="PANTHER" id="PTHR38937:SF2">
    <property type="entry name" value="MEMBRANE PROTEIN OF ER BODY-LIKE PROTEIN ISOFORM X1"/>
    <property type="match status" value="1"/>
</dbReference>
<accession>A0A2U1LYH0</accession>
<dbReference type="OrthoDB" id="1924921at2759"/>
<evidence type="ECO:0000313" key="3">
    <source>
        <dbReference type="EMBL" id="PWA54048.1"/>
    </source>
</evidence>
<keyword evidence="4" id="KW-1185">Reference proteome</keyword>
<dbReference type="Proteomes" id="UP000245207">
    <property type="component" value="Unassembled WGS sequence"/>
</dbReference>
<feature type="transmembrane region" description="Helical" evidence="2">
    <location>
        <begin position="589"/>
        <end position="614"/>
    </location>
</feature>
<evidence type="ECO:0008006" key="5">
    <source>
        <dbReference type="Google" id="ProtNLM"/>
    </source>
</evidence>
<dbReference type="STRING" id="35608.A0A2U1LYH0"/>
<evidence type="ECO:0000313" key="4">
    <source>
        <dbReference type="Proteomes" id="UP000245207"/>
    </source>
</evidence>
<name>A0A2U1LYH0_ARTAN</name>
<feature type="transmembrane region" description="Helical" evidence="2">
    <location>
        <begin position="444"/>
        <end position="464"/>
    </location>
</feature>
<proteinExistence type="predicted"/>
<keyword evidence="2" id="KW-0472">Membrane</keyword>
<feature type="transmembrane region" description="Helical" evidence="2">
    <location>
        <begin position="513"/>
        <end position="537"/>
    </location>
</feature>
<dbReference type="EMBL" id="PKPP01007215">
    <property type="protein sequence ID" value="PWA54048.1"/>
    <property type="molecule type" value="Genomic_DNA"/>
</dbReference>
<comment type="caution">
    <text evidence="3">The sequence shown here is derived from an EMBL/GenBank/DDBJ whole genome shotgun (WGS) entry which is preliminary data.</text>
</comment>
<sequence length="642" mass="71196">MAHVAEEKWLPEGEHVVDAELESSDMDDVLPSNEFETTDSPKEVHGRNLDKKKGIEVSDMMKFDDTDETTKGKNKISHEAHASQLEMLKGFENVGELLEEEIVELEFEKVKPKLETHTMHCPNCKSEITKVILRRKVFNYPTIVQPVVPVEAQPGPPEDLVGCLSCLSLFTCSDNGCFDPFNIFRKRPGNDSTAPPKVNEKAKIVVRENESCLSMFWVIGKKQNDPKAEDPQQPNPVPNGKELLEEEIVELEFEKVKPKLETHTMHCPNCKSEITKVILRRKVFNYPTIVQPVVPVEAQPGPPEDLVGCLSCLSLFTCSDNGCFDPFNIFRKRPGNDSTAPPKVNEKAKIVVRENESCLSMFWVIGKKQNDPKAEDPQQPNPVPNGKDAPRPFLELPESSNTTRGDVAMIDIEDESEPPPAVAQPSGRPWVGYEGILIDILKSIVYGGLMEVIASLSIVASAAASDATTLSIVAMAIASVIGGVFVIGHNLWDLRDDCYKESPNEATRKYKELLGQVEHFPLHTSVAILSFLIFGLVPPVAYGYSFYETHCKDYTRMVVAIASLLCVLLLAIIKAYVNKCKVYGYFKTVVYYITIAVSVSGVSYIIGNLVSGLIEEYGLFNTFSSNDGSNLPQANTLSFQSF</sequence>